<dbReference type="EMBL" id="MN740698">
    <property type="protein sequence ID" value="QHU08590.1"/>
    <property type="molecule type" value="Genomic_DNA"/>
</dbReference>
<reference evidence="1" key="1">
    <citation type="journal article" date="2020" name="Nature">
        <title>Giant virus diversity and host interactions through global metagenomics.</title>
        <authorList>
            <person name="Schulz F."/>
            <person name="Roux S."/>
            <person name="Paez-Espino D."/>
            <person name="Jungbluth S."/>
            <person name="Walsh D.A."/>
            <person name="Denef V.J."/>
            <person name="McMahon K.D."/>
            <person name="Konstantinidis K.T."/>
            <person name="Eloe-Fadrosh E.A."/>
            <person name="Kyrpides N.C."/>
            <person name="Woyke T."/>
        </authorList>
    </citation>
    <scope>NUCLEOTIDE SEQUENCE</scope>
    <source>
        <strain evidence="1">GVMAG-S-1063924-116</strain>
    </source>
</reference>
<proteinExistence type="predicted"/>
<accession>A0A6C0JV62</accession>
<name>A0A6C0JV62_9ZZZZ</name>
<protein>
    <submittedName>
        <fullName evidence="1">Uncharacterized protein</fullName>
    </submittedName>
</protein>
<dbReference type="AlphaFoldDB" id="A0A6C0JV62"/>
<sequence length="220" mass="24765">MWQGYYLPLKDVSMDVESLISEIRNERCGYNLLSAIDIYRGDVKASRVSKLSPIQTIEDPKNSDIDVFEVAVDEIATSQALQCARIDVNSVEDVPVGQQTDRPVKLVNPGKCVFKHITVKTRVDDLEPPQRILLKEEVRTFYPDLQSKTSKRIEVLKRLAGKLDSLDFKRTECEDDSHSSRRLKSIGSELGIPEAGSSSKKRLVLEIKKLIALYTSKSAL</sequence>
<evidence type="ECO:0000313" key="1">
    <source>
        <dbReference type="EMBL" id="QHU08590.1"/>
    </source>
</evidence>
<organism evidence="1">
    <name type="scientific">viral metagenome</name>
    <dbReference type="NCBI Taxonomy" id="1070528"/>
    <lineage>
        <taxon>unclassified sequences</taxon>
        <taxon>metagenomes</taxon>
        <taxon>organismal metagenomes</taxon>
    </lineage>
</organism>